<sequence length="434" mass="49033">MTFSSTRSKPFLSNFFLLPSFFKPSLSNFFLLPSLSNFFLLPSLSNFFLLPSLFKPTETTSPKASGELGDLEQQLSRMLSLHSRVSTTSSNAQQHTAAQSQIISAFKKIGAGACGAIFAQDGKSFVFKLSKTNDESLWNDYKMHTRTSSAFGKWEFTEIKIPEIYFFVPHDDPRYLEQNPELAEGASQVCNLPANVLVSERIPPLAKPTRKLLIEKYCAPRIKQAALSDTANRDCLVRPYLGSTQGKVGGLFFSLRNFKMHLNQMVDLQLDVKSIASRMGTAMAIMHWEARTDARDVEFVFGSSSKKISARLSLEELEKIQRPTYTGPPSYITEDFFHRSTDLWLLDFNQVRTITMDEAGVSQAVEAARINDPYLPKPLGDSSTEKIIWNAFAKHYIWAADLILADSQELLWLPRLFIRGLIEAQEQKKERDSH</sequence>
<proteinExistence type="predicted"/>
<dbReference type="HOGENOM" id="CLU_039531_0_0_1"/>
<evidence type="ECO:0000313" key="2">
    <source>
        <dbReference type="EMBL" id="ETS00986.1"/>
    </source>
</evidence>
<feature type="domain" description="DUF3669" evidence="1">
    <location>
        <begin position="343"/>
        <end position="407"/>
    </location>
</feature>
<evidence type="ECO:0000259" key="1">
    <source>
        <dbReference type="Pfam" id="PF12417"/>
    </source>
</evidence>
<dbReference type="Pfam" id="PF12417">
    <property type="entry name" value="DUF3669"/>
    <property type="match status" value="1"/>
</dbReference>
<reference evidence="3" key="1">
    <citation type="journal article" date="2013" name="Ind. Biotechnol.">
        <title>Comparative genomics analysis of Trichoderma reesei strains.</title>
        <authorList>
            <person name="Koike H."/>
            <person name="Aerts A."/>
            <person name="LaButti K."/>
            <person name="Grigoriev I.V."/>
            <person name="Baker S.E."/>
        </authorList>
    </citation>
    <scope>NUCLEOTIDE SEQUENCE [LARGE SCALE GENOMIC DNA]</scope>
    <source>
        <strain evidence="3">ATCC 56765 / BCRC 32924 / NRRL 11460 / Rut C-30</strain>
    </source>
</reference>
<dbReference type="PANTHER" id="PTHR40780">
    <property type="entry name" value="DUF3669 DOMAIN-CONTAINING PROTEIN"/>
    <property type="match status" value="1"/>
</dbReference>
<dbReference type="InterPro" id="IPR022137">
    <property type="entry name" value="Znf_prot_DUF3669"/>
</dbReference>
<protein>
    <recommendedName>
        <fullName evidence="1">DUF3669 domain-containing protein</fullName>
    </recommendedName>
</protein>
<organism evidence="2 3">
    <name type="scientific">Hypocrea jecorina (strain ATCC 56765 / BCRC 32924 / NRRL 11460 / Rut C-30)</name>
    <name type="common">Trichoderma reesei</name>
    <dbReference type="NCBI Taxonomy" id="1344414"/>
    <lineage>
        <taxon>Eukaryota</taxon>
        <taxon>Fungi</taxon>
        <taxon>Dikarya</taxon>
        <taxon>Ascomycota</taxon>
        <taxon>Pezizomycotina</taxon>
        <taxon>Sordariomycetes</taxon>
        <taxon>Hypocreomycetidae</taxon>
        <taxon>Hypocreales</taxon>
        <taxon>Hypocreaceae</taxon>
        <taxon>Trichoderma</taxon>
    </lineage>
</organism>
<gene>
    <name evidence="2" type="ORF">M419DRAFT_36459</name>
</gene>
<dbReference type="EMBL" id="KI911150">
    <property type="protein sequence ID" value="ETS00986.1"/>
    <property type="molecule type" value="Genomic_DNA"/>
</dbReference>
<dbReference type="AlphaFoldDB" id="A0A024S918"/>
<dbReference type="Proteomes" id="UP000024376">
    <property type="component" value="Unassembled WGS sequence"/>
</dbReference>
<dbReference type="PANTHER" id="PTHR40780:SF2">
    <property type="entry name" value="DUF3669 DOMAIN-CONTAINING PROTEIN"/>
    <property type="match status" value="1"/>
</dbReference>
<evidence type="ECO:0000313" key="3">
    <source>
        <dbReference type="Proteomes" id="UP000024376"/>
    </source>
</evidence>
<accession>A0A024S918</accession>
<dbReference type="OrthoDB" id="2993351at2759"/>
<dbReference type="KEGG" id="trr:M419DRAFT_36459"/>
<name>A0A024S918_HYPJR</name>